<keyword evidence="1" id="KW-1133">Transmembrane helix</keyword>
<reference evidence="2 3" key="1">
    <citation type="submission" date="2017-06" db="EMBL/GenBank/DDBJ databases">
        <title>Cultured bacterium strain Saccharothrix yanglingensis Hhs.015.</title>
        <authorList>
            <person name="Xia Y."/>
        </authorList>
    </citation>
    <scope>NUCLEOTIDE SEQUENCE [LARGE SCALE GENOMIC DNA]</scope>
    <source>
        <strain evidence="2 3">Hhs.015</strain>
    </source>
</reference>
<dbReference type="RefSeq" id="WP_306750112.1">
    <property type="nucleotide sequence ID" value="NZ_NSDM01000019.1"/>
</dbReference>
<evidence type="ECO:0000313" key="3">
    <source>
        <dbReference type="Proteomes" id="UP001225605"/>
    </source>
</evidence>
<feature type="transmembrane region" description="Helical" evidence="1">
    <location>
        <begin position="517"/>
        <end position="539"/>
    </location>
</feature>
<evidence type="ECO:0008006" key="4">
    <source>
        <dbReference type="Google" id="ProtNLM"/>
    </source>
</evidence>
<sequence>MDTRRLARASRLVALIGAGSVTCLVLVPIAVNTATGGTAPRVLGSWAAWLWPALAVLAAVTACLAAWNPLRARLSARRPAHPANRASALDGVERFVRERLDGSLAEQVRLKLGVAPRAGPRLPTRLRVPLVVVGEPGAGKTTLLLDLAGTLVVRARDDPGRPVPVVVDVGGWRRDEDFAEWLLLFLAERYGIGTRVGRVWLRDRGLALLLDGLDELAGPERAACLDRVAALRPPQLVLCAVDDVDALPGHDVLRVEPLRRAEAEALIAACAPRLDGLRETLTKEPDLWDEIRTPLAFGLLALAHRTGRAEYRGVVDTYLVESAARGATRPERLVRALRFLALIARRRGDLAVSPTLPPRRVWLDFVGPAPVWRLFRRAAPSALAGAAVALCFAVGVRFGLTAAGCAAVATLSAPRGDFPVDADGTGGAGSRVPGWRGARWAAIGFTAGALLAGGLAVVGGWVGAQLSRWPAALGFGLVVAVSLLVAYRSTRDRYWAVVCALVPAGVMVLTGPGGVLAGLGAGLAAGAAVGVFAGGLGEVWSGVGARPAARLRWLPVAGLVGVGFAALAGAAAQPAALAPATGLLLGLAVTPLAVRPWQVVAELLARPLALDEFPLRRGALVQAARDRVLLVDEHRFPHELVRDHLAACDPVDLASTVRRRRTGLGPTGSGPAA</sequence>
<dbReference type="SUPFAM" id="SSF52540">
    <property type="entry name" value="P-loop containing nucleoside triphosphate hydrolases"/>
    <property type="match status" value="1"/>
</dbReference>
<feature type="transmembrane region" description="Helical" evidence="1">
    <location>
        <begin position="469"/>
        <end position="487"/>
    </location>
</feature>
<feature type="transmembrane region" description="Helical" evidence="1">
    <location>
        <begin position="494"/>
        <end position="511"/>
    </location>
</feature>
<evidence type="ECO:0000313" key="2">
    <source>
        <dbReference type="EMBL" id="MDQ2588459.1"/>
    </source>
</evidence>
<accession>A0ABU0X8J4</accession>
<feature type="transmembrane region" description="Helical" evidence="1">
    <location>
        <begin position="46"/>
        <end position="67"/>
    </location>
</feature>
<keyword evidence="1" id="KW-0812">Transmembrane</keyword>
<comment type="caution">
    <text evidence="2">The sequence shown here is derived from an EMBL/GenBank/DDBJ whole genome shotgun (WGS) entry which is preliminary data.</text>
</comment>
<dbReference type="InterPro" id="IPR027417">
    <property type="entry name" value="P-loop_NTPase"/>
</dbReference>
<evidence type="ECO:0000256" key="1">
    <source>
        <dbReference type="SAM" id="Phobius"/>
    </source>
</evidence>
<feature type="transmembrane region" description="Helical" evidence="1">
    <location>
        <begin position="551"/>
        <end position="570"/>
    </location>
</feature>
<dbReference type="Proteomes" id="UP001225605">
    <property type="component" value="Unassembled WGS sequence"/>
</dbReference>
<proteinExistence type="predicted"/>
<gene>
    <name evidence="2" type="ORF">CKY47_31800</name>
</gene>
<feature type="transmembrane region" description="Helical" evidence="1">
    <location>
        <begin position="440"/>
        <end position="463"/>
    </location>
</feature>
<protein>
    <recommendedName>
        <fullName evidence="4">NACHT domain-containing protein</fullName>
    </recommendedName>
</protein>
<name>A0ABU0X8J4_9PSEU</name>
<keyword evidence="3" id="KW-1185">Reference proteome</keyword>
<dbReference type="Gene3D" id="3.40.50.300">
    <property type="entry name" value="P-loop containing nucleotide triphosphate hydrolases"/>
    <property type="match status" value="1"/>
</dbReference>
<keyword evidence="1" id="KW-0472">Membrane</keyword>
<dbReference type="EMBL" id="NSDM01000019">
    <property type="protein sequence ID" value="MDQ2588459.1"/>
    <property type="molecule type" value="Genomic_DNA"/>
</dbReference>
<organism evidence="2 3">
    <name type="scientific">Saccharothrix yanglingensis</name>
    <dbReference type="NCBI Taxonomy" id="659496"/>
    <lineage>
        <taxon>Bacteria</taxon>
        <taxon>Bacillati</taxon>
        <taxon>Actinomycetota</taxon>
        <taxon>Actinomycetes</taxon>
        <taxon>Pseudonocardiales</taxon>
        <taxon>Pseudonocardiaceae</taxon>
        <taxon>Saccharothrix</taxon>
    </lineage>
</organism>
<feature type="transmembrane region" description="Helical" evidence="1">
    <location>
        <begin position="12"/>
        <end position="34"/>
    </location>
</feature>